<feature type="region of interest" description="Disordered" evidence="1">
    <location>
        <begin position="237"/>
        <end position="279"/>
    </location>
</feature>
<dbReference type="EMBL" id="KZ857452">
    <property type="protein sequence ID" value="RDX44249.1"/>
    <property type="molecule type" value="Genomic_DNA"/>
</dbReference>
<organism evidence="2 3">
    <name type="scientific">Lentinus brumalis</name>
    <dbReference type="NCBI Taxonomy" id="2498619"/>
    <lineage>
        <taxon>Eukaryota</taxon>
        <taxon>Fungi</taxon>
        <taxon>Dikarya</taxon>
        <taxon>Basidiomycota</taxon>
        <taxon>Agaricomycotina</taxon>
        <taxon>Agaricomycetes</taxon>
        <taxon>Polyporales</taxon>
        <taxon>Polyporaceae</taxon>
        <taxon>Lentinus</taxon>
    </lineage>
</organism>
<dbReference type="AlphaFoldDB" id="A0A371CVE1"/>
<dbReference type="Proteomes" id="UP000256964">
    <property type="component" value="Unassembled WGS sequence"/>
</dbReference>
<evidence type="ECO:0000313" key="2">
    <source>
        <dbReference type="EMBL" id="RDX44249.1"/>
    </source>
</evidence>
<reference evidence="2 3" key="1">
    <citation type="journal article" date="2018" name="Biotechnol. Biofuels">
        <title>Integrative visual omics of the white-rot fungus Polyporus brumalis exposes the biotechnological potential of its oxidative enzymes for delignifying raw plant biomass.</title>
        <authorList>
            <person name="Miyauchi S."/>
            <person name="Rancon A."/>
            <person name="Drula E."/>
            <person name="Hage H."/>
            <person name="Chaduli D."/>
            <person name="Favel A."/>
            <person name="Grisel S."/>
            <person name="Henrissat B."/>
            <person name="Herpoel-Gimbert I."/>
            <person name="Ruiz-Duenas F.J."/>
            <person name="Chevret D."/>
            <person name="Hainaut M."/>
            <person name="Lin J."/>
            <person name="Wang M."/>
            <person name="Pangilinan J."/>
            <person name="Lipzen A."/>
            <person name="Lesage-Meessen L."/>
            <person name="Navarro D."/>
            <person name="Riley R."/>
            <person name="Grigoriev I.V."/>
            <person name="Zhou S."/>
            <person name="Raouche S."/>
            <person name="Rosso M.N."/>
        </authorList>
    </citation>
    <scope>NUCLEOTIDE SEQUENCE [LARGE SCALE GENOMIC DNA]</scope>
    <source>
        <strain evidence="2 3">BRFM 1820</strain>
    </source>
</reference>
<feature type="compositionally biased region" description="Polar residues" evidence="1">
    <location>
        <begin position="241"/>
        <end position="258"/>
    </location>
</feature>
<gene>
    <name evidence="2" type="ORF">OH76DRAFT_1487203</name>
</gene>
<sequence length="279" mass="29674">MRPAQCPQSDGILSAAGSTDAAAYLAGRLKPPELMQAQRLLQFPDRAAKLDNSSLEEVIPRDTADDVRQTPRGCTGRPSWPWHAKGARAHTEDPSTTEPQSLGLAGRSKTAAMTGRRTGSSLQRMCQWPARSVTRRRLGGADSVLAESRLHSELSVVSESCAAPRMAVRLAATAVPAPPAYCELRMVGVRDASTASQLTTALQRSSDNRTRPGAPAQLGWTKACKVCSWRRLVANRAARRTGTSSDTPASRISNSTAYDQAAAASPTRVASIPSAATKK</sequence>
<keyword evidence="3" id="KW-1185">Reference proteome</keyword>
<evidence type="ECO:0000256" key="1">
    <source>
        <dbReference type="SAM" id="MobiDB-lite"/>
    </source>
</evidence>
<proteinExistence type="predicted"/>
<evidence type="ECO:0000313" key="3">
    <source>
        <dbReference type="Proteomes" id="UP000256964"/>
    </source>
</evidence>
<accession>A0A371CVE1</accession>
<feature type="region of interest" description="Disordered" evidence="1">
    <location>
        <begin position="66"/>
        <end position="122"/>
    </location>
</feature>
<name>A0A371CVE1_9APHY</name>
<protein>
    <submittedName>
        <fullName evidence="2">Uncharacterized protein</fullName>
    </submittedName>
</protein>